<dbReference type="GO" id="GO:0071111">
    <property type="term" value="F:cyclic-guanylate-specific phosphodiesterase activity"/>
    <property type="evidence" value="ECO:0007669"/>
    <property type="project" value="InterPro"/>
</dbReference>
<accession>A0A2T3NQ64</accession>
<dbReference type="Gene3D" id="3.30.70.270">
    <property type="match status" value="1"/>
</dbReference>
<evidence type="ECO:0000313" key="4">
    <source>
        <dbReference type="Proteomes" id="UP000241771"/>
    </source>
</evidence>
<proteinExistence type="predicted"/>
<evidence type="ECO:0000313" key="3">
    <source>
        <dbReference type="EMBL" id="PSW18381.1"/>
    </source>
</evidence>
<dbReference type="Pfam" id="PF00990">
    <property type="entry name" value="GGDEF"/>
    <property type="match status" value="1"/>
</dbReference>
<dbReference type="PROSITE" id="PS50887">
    <property type="entry name" value="GGDEF"/>
    <property type="match status" value="1"/>
</dbReference>
<reference evidence="3 4" key="1">
    <citation type="submission" date="2018-01" db="EMBL/GenBank/DDBJ databases">
        <title>Whole genome sequencing of Histamine producing bacteria.</title>
        <authorList>
            <person name="Butler K."/>
        </authorList>
    </citation>
    <scope>NUCLEOTIDE SEQUENCE [LARGE SCALE GENOMIC DNA]</scope>
    <source>
        <strain evidence="3 4">DSM 100436</strain>
    </source>
</reference>
<organism evidence="3 4">
    <name type="scientific">Photobacterium sanctipauli</name>
    <dbReference type="NCBI Taxonomy" id="1342794"/>
    <lineage>
        <taxon>Bacteria</taxon>
        <taxon>Pseudomonadati</taxon>
        <taxon>Pseudomonadota</taxon>
        <taxon>Gammaproteobacteria</taxon>
        <taxon>Vibrionales</taxon>
        <taxon>Vibrionaceae</taxon>
        <taxon>Photobacterium</taxon>
    </lineage>
</organism>
<evidence type="ECO:0000259" key="2">
    <source>
        <dbReference type="PROSITE" id="PS50887"/>
    </source>
</evidence>
<dbReference type="OrthoDB" id="1316910at2"/>
<dbReference type="SUPFAM" id="SSF55073">
    <property type="entry name" value="Nucleotide cyclase"/>
    <property type="match status" value="1"/>
</dbReference>
<dbReference type="CDD" id="cd01948">
    <property type="entry name" value="EAL"/>
    <property type="match status" value="1"/>
</dbReference>
<dbReference type="InterPro" id="IPR050706">
    <property type="entry name" value="Cyclic-di-GMP_PDE-like"/>
</dbReference>
<dbReference type="NCBIfam" id="TIGR00254">
    <property type="entry name" value="GGDEF"/>
    <property type="match status" value="1"/>
</dbReference>
<dbReference type="PANTHER" id="PTHR33121">
    <property type="entry name" value="CYCLIC DI-GMP PHOSPHODIESTERASE PDEF"/>
    <property type="match status" value="1"/>
</dbReference>
<protein>
    <submittedName>
        <fullName evidence="3">GGDEF-domain containing protein</fullName>
    </submittedName>
</protein>
<dbReference type="InterPro" id="IPR000160">
    <property type="entry name" value="GGDEF_dom"/>
</dbReference>
<dbReference type="Proteomes" id="UP000241771">
    <property type="component" value="Unassembled WGS sequence"/>
</dbReference>
<dbReference type="Pfam" id="PF00563">
    <property type="entry name" value="EAL"/>
    <property type="match status" value="1"/>
</dbReference>
<dbReference type="RefSeq" id="WP_036826423.1">
    <property type="nucleotide sequence ID" value="NZ_JGVO01000748.1"/>
</dbReference>
<feature type="domain" description="GGDEF" evidence="2">
    <location>
        <begin position="254"/>
        <end position="387"/>
    </location>
</feature>
<gene>
    <name evidence="3" type="ORF">C9I98_16905</name>
</gene>
<dbReference type="SMART" id="SM00052">
    <property type="entry name" value="EAL"/>
    <property type="match status" value="1"/>
</dbReference>
<dbReference type="AlphaFoldDB" id="A0A2T3NQ64"/>
<dbReference type="Gene3D" id="3.20.20.450">
    <property type="entry name" value="EAL domain"/>
    <property type="match status" value="1"/>
</dbReference>
<sequence length="668" mass="75771">MNHTFSLFEYLQSPVWVFDIQNKKIIWANSASLPLWEATCPKELSSRDLSVGMSEAVSAILDGYQRRFEKGEVVKTWWYFSPNNIIKKALCHFSGIPLENGRLGMLVEVISEEATLKRELAVSSSGNLALLFSQQGKLVSANDAFNHAYGPHLQDLASFLGDAQQAEQWLHDSQNNKPVKTKKLCWTGKNHHWFSIECKWLEDQQQLLLTLINISQEIEQQHKAKYNAEHDFMTGLLNRRGITNAIIENQHSQQPYSLFFLDIDGFKMVNDTYGHAIGDKLLRAIAIRLQEELKLKGLLARFGGDEFIIQVEHRNISEPAIFAKQIINALNRPFHLKEVGELSIGCSIGMANYPTDAKDIETLITQADMAMHRAKMRGRNRSHHFSPDMADALYRKMTLRHHLTLALEAEAFDLYYQPIVDLKSKSLKGFEALIRWHDEELGQVSPAEFIPLAEETGQIVPLGKWIIKTACKQLAKWRKKYGKNFIMSVNLSRAQLQSSLAPTIEAFLQRYQIPPSQLALELTESTMLQDYDEAKQCLDDLASLGLELYLDDFGTGYSSLSQLQDLPISIVKLDQSFVQGEHKGSQAIIEATQAICEKLDLKVVAEGVETEAQLNYLQQCSFDYCQGYYLGRPMPAFEHEDRNFTLLNTVQDLQPATKVSEINSGTVH</sequence>
<keyword evidence="4" id="KW-1185">Reference proteome</keyword>
<name>A0A2T3NQ64_9GAMM</name>
<dbReference type="SUPFAM" id="SSF141868">
    <property type="entry name" value="EAL domain-like"/>
    <property type="match status" value="1"/>
</dbReference>
<feature type="domain" description="EAL" evidence="1">
    <location>
        <begin position="396"/>
        <end position="647"/>
    </location>
</feature>
<dbReference type="InterPro" id="IPR043128">
    <property type="entry name" value="Rev_trsase/Diguanyl_cyclase"/>
</dbReference>
<dbReference type="CDD" id="cd01949">
    <property type="entry name" value="GGDEF"/>
    <property type="match status" value="1"/>
</dbReference>
<dbReference type="PANTHER" id="PTHR33121:SF79">
    <property type="entry name" value="CYCLIC DI-GMP PHOSPHODIESTERASE PDED-RELATED"/>
    <property type="match status" value="1"/>
</dbReference>
<dbReference type="InterPro" id="IPR035919">
    <property type="entry name" value="EAL_sf"/>
</dbReference>
<dbReference type="EMBL" id="PYMA01000011">
    <property type="protein sequence ID" value="PSW18381.1"/>
    <property type="molecule type" value="Genomic_DNA"/>
</dbReference>
<evidence type="ECO:0000259" key="1">
    <source>
        <dbReference type="PROSITE" id="PS50883"/>
    </source>
</evidence>
<dbReference type="InterPro" id="IPR029787">
    <property type="entry name" value="Nucleotide_cyclase"/>
</dbReference>
<dbReference type="PROSITE" id="PS50883">
    <property type="entry name" value="EAL"/>
    <property type="match status" value="1"/>
</dbReference>
<dbReference type="SMART" id="SM00267">
    <property type="entry name" value="GGDEF"/>
    <property type="match status" value="1"/>
</dbReference>
<dbReference type="InterPro" id="IPR001633">
    <property type="entry name" value="EAL_dom"/>
</dbReference>
<comment type="caution">
    <text evidence="3">The sequence shown here is derived from an EMBL/GenBank/DDBJ whole genome shotgun (WGS) entry which is preliminary data.</text>
</comment>